<keyword evidence="8 17" id="KW-0285">Flavoprotein</keyword>
<dbReference type="Gene3D" id="3.90.78.10">
    <property type="entry name" value="UDP-N-acetylenolpyruvoylglucosamine reductase, C-terminal domain"/>
    <property type="match status" value="1"/>
</dbReference>
<dbReference type="InterPro" id="IPR036635">
    <property type="entry name" value="MurB_C_sf"/>
</dbReference>
<accession>A0A1X6XHH3</accession>
<dbReference type="Pfam" id="PF01565">
    <property type="entry name" value="FAD_binding_4"/>
    <property type="match status" value="1"/>
</dbReference>
<dbReference type="GO" id="GO:0071555">
    <property type="term" value="P:cell wall organization"/>
    <property type="evidence" value="ECO:0007669"/>
    <property type="project" value="UniProtKB-KW"/>
</dbReference>
<feature type="domain" description="FAD-binding PCMH-type" evidence="18">
    <location>
        <begin position="10"/>
        <end position="195"/>
    </location>
</feature>
<dbReference type="GO" id="GO:0008360">
    <property type="term" value="P:regulation of cell shape"/>
    <property type="evidence" value="ECO:0007669"/>
    <property type="project" value="UniProtKB-KW"/>
</dbReference>
<dbReference type="InterPro" id="IPR003170">
    <property type="entry name" value="MurB"/>
</dbReference>
<dbReference type="SUPFAM" id="SSF56194">
    <property type="entry name" value="Uridine diphospho-N-Acetylenolpyruvylglucosamine reductase, MurB, C-terminal domain"/>
    <property type="match status" value="1"/>
</dbReference>
<evidence type="ECO:0000256" key="3">
    <source>
        <dbReference type="ARBA" id="ARBA00004496"/>
    </source>
</evidence>
<evidence type="ECO:0000256" key="4">
    <source>
        <dbReference type="ARBA" id="ARBA00004752"/>
    </source>
</evidence>
<keyword evidence="15 17" id="KW-0961">Cell wall biogenesis/degradation</keyword>
<sequence>MRLSDLTTLRVGGPVADLREVRSRADLADFVREHPLTADVPDEGEAPVSPDVLFVAGGSNLLIADEGFAGPVCLIRTRGIEWGGPDAEGRIRVTAEAGEDWDGFVAATVARGLSGLEALSGIPGSVGATPVQNVGAYGAEVADSLVEVRALDRATGEETVLLPADMGFGYRTSLLKRSAGELGAVRYVVLAVTFALAAADGAEAPTAPVRYTQLARALGVDLGDRVPIDEVRAAVLDLRASKGMVLDADDHDTWSAGSFFTNPILSLVDGPAGRVDATAVLPADAPAYPVTDPVTGAADPDVVKTSAAWLIEHAGFGRGFSVGEGRASLSTKHTLALTNRGEATAADVAALARRIRAGVAERFGITLVPEPNLVGFTL</sequence>
<proteinExistence type="inferred from homology"/>
<comment type="subcellular location">
    <subcellularLocation>
        <location evidence="3 17">Cytoplasm</location>
    </subcellularLocation>
</comment>
<keyword evidence="20" id="KW-1185">Reference proteome</keyword>
<evidence type="ECO:0000256" key="12">
    <source>
        <dbReference type="ARBA" id="ARBA00022984"/>
    </source>
</evidence>
<dbReference type="Gene3D" id="3.30.465.10">
    <property type="match status" value="1"/>
</dbReference>
<keyword evidence="11 17" id="KW-0133">Cell shape</keyword>
<feature type="active site" evidence="17">
    <location>
        <position position="171"/>
    </location>
</feature>
<keyword evidence="9 17" id="KW-0274">FAD</keyword>
<dbReference type="GO" id="GO:0071949">
    <property type="term" value="F:FAD binding"/>
    <property type="evidence" value="ECO:0007669"/>
    <property type="project" value="InterPro"/>
</dbReference>
<evidence type="ECO:0000259" key="18">
    <source>
        <dbReference type="PROSITE" id="PS51387"/>
    </source>
</evidence>
<evidence type="ECO:0000256" key="10">
    <source>
        <dbReference type="ARBA" id="ARBA00022857"/>
    </source>
</evidence>
<comment type="function">
    <text evidence="2 17">Cell wall formation.</text>
</comment>
<feature type="active site" description="Proton donor" evidence="17">
    <location>
        <position position="258"/>
    </location>
</feature>
<comment type="pathway">
    <text evidence="4 17">Cell wall biogenesis; peptidoglycan biosynthesis.</text>
</comment>
<dbReference type="Pfam" id="PF02873">
    <property type="entry name" value="MurB_C"/>
    <property type="match status" value="1"/>
</dbReference>
<dbReference type="Proteomes" id="UP000196581">
    <property type="component" value="Unassembled WGS sequence"/>
</dbReference>
<dbReference type="GO" id="GO:0051301">
    <property type="term" value="P:cell division"/>
    <property type="evidence" value="ECO:0007669"/>
    <property type="project" value="UniProtKB-KW"/>
</dbReference>
<evidence type="ECO:0000256" key="16">
    <source>
        <dbReference type="ARBA" id="ARBA00048914"/>
    </source>
</evidence>
<dbReference type="InterPro" id="IPR036318">
    <property type="entry name" value="FAD-bd_PCMH-like_sf"/>
</dbReference>
<evidence type="ECO:0000313" key="20">
    <source>
        <dbReference type="Proteomes" id="UP000196581"/>
    </source>
</evidence>
<dbReference type="SUPFAM" id="SSF56176">
    <property type="entry name" value="FAD-binding/transporter-associated domain-like"/>
    <property type="match status" value="1"/>
</dbReference>
<dbReference type="AlphaFoldDB" id="A0A1X6XHH3"/>
<evidence type="ECO:0000256" key="15">
    <source>
        <dbReference type="ARBA" id="ARBA00023316"/>
    </source>
</evidence>
<dbReference type="PROSITE" id="PS51387">
    <property type="entry name" value="FAD_PCMH"/>
    <property type="match status" value="1"/>
</dbReference>
<name>A0A1X6XHH3_9MICO</name>
<evidence type="ECO:0000256" key="8">
    <source>
        <dbReference type="ARBA" id="ARBA00022630"/>
    </source>
</evidence>
<evidence type="ECO:0000256" key="9">
    <source>
        <dbReference type="ARBA" id="ARBA00022827"/>
    </source>
</evidence>
<evidence type="ECO:0000256" key="5">
    <source>
        <dbReference type="ARBA" id="ARBA00010485"/>
    </source>
</evidence>
<dbReference type="NCBIfam" id="NF010478">
    <property type="entry name" value="PRK13903.1"/>
    <property type="match status" value="1"/>
</dbReference>
<dbReference type="GO" id="GO:0005829">
    <property type="term" value="C:cytosol"/>
    <property type="evidence" value="ECO:0007669"/>
    <property type="project" value="TreeGrafter"/>
</dbReference>
<dbReference type="InterPro" id="IPR016169">
    <property type="entry name" value="FAD-bd_PCMH_sub2"/>
</dbReference>
<dbReference type="EC" id="1.3.1.98" evidence="17"/>
<evidence type="ECO:0000256" key="7">
    <source>
        <dbReference type="ARBA" id="ARBA00022618"/>
    </source>
</evidence>
<organism evidence="19 20">
    <name type="scientific">Brevibacterium yomogidense</name>
    <dbReference type="NCBI Taxonomy" id="946573"/>
    <lineage>
        <taxon>Bacteria</taxon>
        <taxon>Bacillati</taxon>
        <taxon>Actinomycetota</taxon>
        <taxon>Actinomycetes</taxon>
        <taxon>Micrococcales</taxon>
        <taxon>Brevibacteriaceae</taxon>
        <taxon>Brevibacterium</taxon>
    </lineage>
</organism>
<reference evidence="20" key="1">
    <citation type="submission" date="2017-02" db="EMBL/GenBank/DDBJ databases">
        <authorList>
            <person name="Dridi B."/>
        </authorList>
    </citation>
    <scope>NUCLEOTIDE SEQUENCE [LARGE SCALE GENOMIC DNA]</scope>
    <source>
        <strain evidence="20">B Co 03.10</strain>
    </source>
</reference>
<dbReference type="HAMAP" id="MF_00037">
    <property type="entry name" value="MurB"/>
    <property type="match status" value="1"/>
</dbReference>
<keyword evidence="7 17" id="KW-0132">Cell division</keyword>
<keyword evidence="13 17" id="KW-0560">Oxidoreductase</keyword>
<dbReference type="PANTHER" id="PTHR21071:SF4">
    <property type="entry name" value="UDP-N-ACETYLENOLPYRUVOYLGLUCOSAMINE REDUCTASE"/>
    <property type="match status" value="1"/>
</dbReference>
<evidence type="ECO:0000256" key="17">
    <source>
        <dbReference type="HAMAP-Rule" id="MF_00037"/>
    </source>
</evidence>
<dbReference type="InterPro" id="IPR011601">
    <property type="entry name" value="MurB_C"/>
</dbReference>
<gene>
    <name evidence="17" type="primary">murB</name>
    <name evidence="19" type="ORF">FM105_09495</name>
</gene>
<evidence type="ECO:0000256" key="2">
    <source>
        <dbReference type="ARBA" id="ARBA00003921"/>
    </source>
</evidence>
<dbReference type="PANTHER" id="PTHR21071">
    <property type="entry name" value="UDP-N-ACETYLENOLPYRUVOYLGLUCOSAMINE REDUCTASE"/>
    <property type="match status" value="1"/>
</dbReference>
<comment type="cofactor">
    <cofactor evidence="1 17">
        <name>FAD</name>
        <dbReference type="ChEBI" id="CHEBI:57692"/>
    </cofactor>
</comment>
<dbReference type="GO" id="GO:0008762">
    <property type="term" value="F:UDP-N-acetylmuramate dehydrogenase activity"/>
    <property type="evidence" value="ECO:0007669"/>
    <property type="project" value="UniProtKB-UniRule"/>
</dbReference>
<evidence type="ECO:0000256" key="14">
    <source>
        <dbReference type="ARBA" id="ARBA00023306"/>
    </source>
</evidence>
<feature type="active site" evidence="17">
    <location>
        <position position="370"/>
    </location>
</feature>
<keyword evidence="10 17" id="KW-0521">NADP</keyword>
<dbReference type="InterPro" id="IPR016166">
    <property type="entry name" value="FAD-bd_PCMH"/>
</dbReference>
<protein>
    <recommendedName>
        <fullName evidence="17">UDP-N-acetylenolpyruvoylglucosamine reductase</fullName>
        <ecNumber evidence="17">1.3.1.98</ecNumber>
    </recommendedName>
    <alternativeName>
        <fullName evidence="17">UDP-N-acetylmuramate dehydrogenase</fullName>
    </alternativeName>
</protein>
<evidence type="ECO:0000256" key="1">
    <source>
        <dbReference type="ARBA" id="ARBA00001974"/>
    </source>
</evidence>
<evidence type="ECO:0000256" key="13">
    <source>
        <dbReference type="ARBA" id="ARBA00023002"/>
    </source>
</evidence>
<dbReference type="RefSeq" id="WP_087007590.1">
    <property type="nucleotide sequence ID" value="NZ_FWFF01000017.1"/>
</dbReference>
<dbReference type="Gene3D" id="3.30.43.10">
    <property type="entry name" value="Uridine Diphospho-n-acetylenolpyruvylglucosamine Reductase, domain 2"/>
    <property type="match status" value="1"/>
</dbReference>
<dbReference type="InterPro" id="IPR006094">
    <property type="entry name" value="Oxid_FAD_bind_N"/>
</dbReference>
<evidence type="ECO:0000256" key="11">
    <source>
        <dbReference type="ARBA" id="ARBA00022960"/>
    </source>
</evidence>
<comment type="similarity">
    <text evidence="5 17">Belongs to the MurB family.</text>
</comment>
<dbReference type="GO" id="GO:0009252">
    <property type="term" value="P:peptidoglycan biosynthetic process"/>
    <property type="evidence" value="ECO:0007669"/>
    <property type="project" value="UniProtKB-UniRule"/>
</dbReference>
<evidence type="ECO:0000313" key="19">
    <source>
        <dbReference type="EMBL" id="SLM98734.1"/>
    </source>
</evidence>
<dbReference type="UniPathway" id="UPA00219"/>
<keyword evidence="6 17" id="KW-0963">Cytoplasm</keyword>
<dbReference type="EMBL" id="FWFF01000017">
    <property type="protein sequence ID" value="SLM98734.1"/>
    <property type="molecule type" value="Genomic_DNA"/>
</dbReference>
<dbReference type="InterPro" id="IPR016167">
    <property type="entry name" value="FAD-bd_PCMH_sub1"/>
</dbReference>
<evidence type="ECO:0000256" key="6">
    <source>
        <dbReference type="ARBA" id="ARBA00022490"/>
    </source>
</evidence>
<keyword evidence="14 17" id="KW-0131">Cell cycle</keyword>
<comment type="catalytic activity">
    <reaction evidence="16 17">
        <text>UDP-N-acetyl-alpha-D-muramate + NADP(+) = UDP-N-acetyl-3-O-(1-carboxyvinyl)-alpha-D-glucosamine + NADPH + H(+)</text>
        <dbReference type="Rhea" id="RHEA:12248"/>
        <dbReference type="ChEBI" id="CHEBI:15378"/>
        <dbReference type="ChEBI" id="CHEBI:57783"/>
        <dbReference type="ChEBI" id="CHEBI:58349"/>
        <dbReference type="ChEBI" id="CHEBI:68483"/>
        <dbReference type="ChEBI" id="CHEBI:70757"/>
        <dbReference type="EC" id="1.3.1.98"/>
    </reaction>
</comment>
<keyword evidence="12 17" id="KW-0573">Peptidoglycan synthesis</keyword>